<organism evidence="2 3">
    <name type="scientific">Tetradesmus obliquus</name>
    <name type="common">Green alga</name>
    <name type="synonym">Acutodesmus obliquus</name>
    <dbReference type="NCBI Taxonomy" id="3088"/>
    <lineage>
        <taxon>Eukaryota</taxon>
        <taxon>Viridiplantae</taxon>
        <taxon>Chlorophyta</taxon>
        <taxon>core chlorophytes</taxon>
        <taxon>Chlorophyceae</taxon>
        <taxon>CS clade</taxon>
        <taxon>Sphaeropleales</taxon>
        <taxon>Scenedesmaceae</taxon>
        <taxon>Tetradesmus</taxon>
    </lineage>
</organism>
<feature type="domain" description="BACK" evidence="1">
    <location>
        <begin position="205"/>
        <end position="270"/>
    </location>
</feature>
<dbReference type="InterPro" id="IPR011705">
    <property type="entry name" value="BACK"/>
</dbReference>
<protein>
    <recommendedName>
        <fullName evidence="1">BACK domain-containing protein</fullName>
    </recommendedName>
</protein>
<dbReference type="Pfam" id="PF07707">
    <property type="entry name" value="BACK"/>
    <property type="match status" value="1"/>
</dbReference>
<accession>A0A383VZ76</accession>
<proteinExistence type="predicted"/>
<dbReference type="AlphaFoldDB" id="A0A383VZ76"/>
<keyword evidence="3" id="KW-1185">Reference proteome</keyword>
<dbReference type="Gene3D" id="1.25.40.420">
    <property type="match status" value="1"/>
</dbReference>
<dbReference type="Proteomes" id="UP000256970">
    <property type="component" value="Unassembled WGS sequence"/>
</dbReference>
<dbReference type="STRING" id="3088.A0A383VZ76"/>
<evidence type="ECO:0000313" key="2">
    <source>
        <dbReference type="EMBL" id="SZX70220.1"/>
    </source>
</evidence>
<evidence type="ECO:0000259" key="1">
    <source>
        <dbReference type="Pfam" id="PF07707"/>
    </source>
</evidence>
<gene>
    <name evidence="2" type="ORF">BQ4739_LOCUS10449</name>
</gene>
<dbReference type="EMBL" id="FNXT01000981">
    <property type="protein sequence ID" value="SZX70220.1"/>
    <property type="molecule type" value="Genomic_DNA"/>
</dbReference>
<sequence>MAFLAQCFKQETVHNVRADVDLVIRTIEGPDDGVAAPKPKRATLAAAAPKGAACDPLQLTSFPAHNIALDTSEYFRVQQGACWKDAAEPDANAKARDGSSFSGSSSSSSAAHAKRPVVRLTIDRAEQLPAAEAVIAAMYGVPDAISSLEQQQMLLQSIVEQAPCCRNSSAGLAAVLAADVGGKIQQLLVAAYGDLQAVWSDAQQQAMLLALPLPAMQLLLSSDQLCVPSEDTVLYTAKKYVQAQKTTAKAAAAKAALAPLVRAPQLSMFALSCAALPASSGQQLLSIYALKLVSLQSLKRIAFTGELAAALEAMEGAPASWLLRPRQIKPLVDGVRLQWRLPVEQLQQACRDSFAQQQVVHIYSPDSPPLGAVAWRMLVECEQQEGGTVVGLFVGPVEVPAGIYYKFETTLSWQDSKHTFSSPCLNSDGHGYNDFFDMKPMAGDGWDAAAWAAAGLPTAGEMLLEVFVHSVQ</sequence>
<name>A0A383VZ76_TETOB</name>
<reference evidence="2 3" key="1">
    <citation type="submission" date="2016-10" db="EMBL/GenBank/DDBJ databases">
        <authorList>
            <person name="Cai Z."/>
        </authorList>
    </citation>
    <scope>NUCLEOTIDE SEQUENCE [LARGE SCALE GENOMIC DNA]</scope>
</reference>
<evidence type="ECO:0000313" key="3">
    <source>
        <dbReference type="Proteomes" id="UP000256970"/>
    </source>
</evidence>